<evidence type="ECO:0000313" key="2">
    <source>
        <dbReference type="EMBL" id="PJJ58407.1"/>
    </source>
</evidence>
<feature type="compositionally biased region" description="Pro residues" evidence="1">
    <location>
        <begin position="134"/>
        <end position="145"/>
    </location>
</feature>
<name>A0A0B2BNL5_9ACTN</name>
<accession>A0A0B2BNL5</accession>
<gene>
    <name evidence="2" type="ORF">CLV56_2658</name>
</gene>
<keyword evidence="3" id="KW-1185">Reference proteome</keyword>
<dbReference type="RefSeq" id="WP_039341971.1">
    <property type="nucleotide sequence ID" value="NZ_PGEZ01000001.1"/>
</dbReference>
<sequence length="268" mass="28233">MSEHDPLEHTDRLLDALGRGEPVGDDPLLDGLAAWRTQVIDTVPTSVGEAAGPETDVVVPIRSTRPGHRRSPAPARTRRAAVLVGGAACVLAMGVSQAVAGNPVAPLHFVVKHAVGVGEDIGSPTAADRLPSTATPPPTASPPPEHLAGRGSADALSVDEPVEVSRQGSREDRPGSGGPARPDRPSAPTPSPETSPPETQPPGTSPTPGEDREGPPEWEWPDFPWWSDDDPEADEPGRDRDDDESIRGDDSDRDRDGRGRGGRDRHDD</sequence>
<dbReference type="Proteomes" id="UP000230842">
    <property type="component" value="Unassembled WGS sequence"/>
</dbReference>
<feature type="compositionally biased region" description="Basic and acidic residues" evidence="1">
    <location>
        <begin position="235"/>
        <end position="268"/>
    </location>
</feature>
<reference evidence="2 3" key="1">
    <citation type="submission" date="2017-11" db="EMBL/GenBank/DDBJ databases">
        <title>Genomic Encyclopedia of Archaeal and Bacterial Type Strains, Phase II (KMG-II): From Individual Species to Whole Genera.</title>
        <authorList>
            <person name="Goeker M."/>
        </authorList>
    </citation>
    <scope>NUCLEOTIDE SEQUENCE [LARGE SCALE GENOMIC DNA]</scope>
    <source>
        <strain evidence="2 3">DSM 27763</strain>
    </source>
</reference>
<dbReference type="EMBL" id="PGEZ01000001">
    <property type="protein sequence ID" value="PJJ58407.1"/>
    <property type="molecule type" value="Genomic_DNA"/>
</dbReference>
<comment type="caution">
    <text evidence="2">The sequence shown here is derived from an EMBL/GenBank/DDBJ whole genome shotgun (WGS) entry which is preliminary data.</text>
</comment>
<feature type="compositionally biased region" description="Pro residues" evidence="1">
    <location>
        <begin position="185"/>
        <end position="205"/>
    </location>
</feature>
<evidence type="ECO:0000313" key="3">
    <source>
        <dbReference type="Proteomes" id="UP000230842"/>
    </source>
</evidence>
<dbReference type="OrthoDB" id="10006589at2"/>
<feature type="region of interest" description="Disordered" evidence="1">
    <location>
        <begin position="122"/>
        <end position="268"/>
    </location>
</feature>
<dbReference type="AlphaFoldDB" id="A0A0B2BNL5"/>
<organism evidence="2 3">
    <name type="scientific">Mumia flava</name>
    <dbReference type="NCBI Taxonomy" id="1348852"/>
    <lineage>
        <taxon>Bacteria</taxon>
        <taxon>Bacillati</taxon>
        <taxon>Actinomycetota</taxon>
        <taxon>Actinomycetes</taxon>
        <taxon>Propionibacteriales</taxon>
        <taxon>Nocardioidaceae</taxon>
        <taxon>Mumia</taxon>
    </lineage>
</organism>
<evidence type="ECO:0000256" key="1">
    <source>
        <dbReference type="SAM" id="MobiDB-lite"/>
    </source>
</evidence>
<proteinExistence type="predicted"/>
<protein>
    <submittedName>
        <fullName evidence="2">Uncharacterized protein</fullName>
    </submittedName>
</protein>